<protein>
    <submittedName>
        <fullName evidence="1">Uncharacterized protein</fullName>
    </submittedName>
</protein>
<sequence length="23" mass="2483">MALCATQPTLQWIFCALSLTIAS</sequence>
<dbReference type="EMBL" id="HACA01015702">
    <property type="protein sequence ID" value="CDW33063.1"/>
    <property type="molecule type" value="Transcribed_RNA"/>
</dbReference>
<evidence type="ECO:0000313" key="1">
    <source>
        <dbReference type="EMBL" id="CDW33063.1"/>
    </source>
</evidence>
<dbReference type="AlphaFoldDB" id="A0A0K2U4C3"/>
<organism evidence="1">
    <name type="scientific">Lepeophtheirus salmonis</name>
    <name type="common">Salmon louse</name>
    <name type="synonym">Caligus salmonis</name>
    <dbReference type="NCBI Taxonomy" id="72036"/>
    <lineage>
        <taxon>Eukaryota</taxon>
        <taxon>Metazoa</taxon>
        <taxon>Ecdysozoa</taxon>
        <taxon>Arthropoda</taxon>
        <taxon>Crustacea</taxon>
        <taxon>Multicrustacea</taxon>
        <taxon>Hexanauplia</taxon>
        <taxon>Copepoda</taxon>
        <taxon>Siphonostomatoida</taxon>
        <taxon>Caligidae</taxon>
        <taxon>Lepeophtheirus</taxon>
    </lineage>
</organism>
<reference evidence="1" key="1">
    <citation type="submission" date="2014-05" db="EMBL/GenBank/DDBJ databases">
        <authorList>
            <person name="Chronopoulou M."/>
        </authorList>
    </citation>
    <scope>NUCLEOTIDE SEQUENCE</scope>
    <source>
        <tissue evidence="1">Whole organism</tissue>
    </source>
</reference>
<proteinExistence type="predicted"/>
<name>A0A0K2U4C3_LEPSM</name>
<accession>A0A0K2U4C3</accession>